<comment type="caution">
    <text evidence="2">The sequence shown here is derived from an EMBL/GenBank/DDBJ whole genome shotgun (WGS) entry which is preliminary data.</text>
</comment>
<accession>A0ABP8Y1F0</accession>
<dbReference type="EMBL" id="BAABHM010000026">
    <property type="protein sequence ID" value="GAA4718058.1"/>
    <property type="molecule type" value="Genomic_DNA"/>
</dbReference>
<reference evidence="3" key="1">
    <citation type="journal article" date="2019" name="Int. J. Syst. Evol. Microbiol.">
        <title>The Global Catalogue of Microorganisms (GCM) 10K type strain sequencing project: providing services to taxonomists for standard genome sequencing and annotation.</title>
        <authorList>
            <consortium name="The Broad Institute Genomics Platform"/>
            <consortium name="The Broad Institute Genome Sequencing Center for Infectious Disease"/>
            <person name="Wu L."/>
            <person name="Ma J."/>
        </authorList>
    </citation>
    <scope>NUCLEOTIDE SEQUENCE [LARGE SCALE GENOMIC DNA]</scope>
    <source>
        <strain evidence="3">JCM 17975</strain>
    </source>
</reference>
<evidence type="ECO:0000256" key="1">
    <source>
        <dbReference type="SAM" id="MobiDB-lite"/>
    </source>
</evidence>
<feature type="region of interest" description="Disordered" evidence="1">
    <location>
        <begin position="31"/>
        <end position="102"/>
    </location>
</feature>
<evidence type="ECO:0000313" key="3">
    <source>
        <dbReference type="Proteomes" id="UP001500843"/>
    </source>
</evidence>
<keyword evidence="3" id="KW-1185">Reference proteome</keyword>
<sequence length="102" mass="10987">MSSIQGTAIAGARAAEIVAAYPDRYWMAGPEVLGQATDDPRQDRDRDTAQAEMSRAPSAPDRLDTRRKGPRHWHTNAPGTRGTGVQGPTPGPGSLKLDPRLR</sequence>
<protein>
    <submittedName>
        <fullName evidence="2">Uncharacterized protein</fullName>
    </submittedName>
</protein>
<organism evidence="2 3">
    <name type="scientific">Promicromonospora umidemergens</name>
    <dbReference type="NCBI Taxonomy" id="629679"/>
    <lineage>
        <taxon>Bacteria</taxon>
        <taxon>Bacillati</taxon>
        <taxon>Actinomycetota</taxon>
        <taxon>Actinomycetes</taxon>
        <taxon>Micrococcales</taxon>
        <taxon>Promicromonosporaceae</taxon>
        <taxon>Promicromonospora</taxon>
    </lineage>
</organism>
<feature type="compositionally biased region" description="Basic and acidic residues" evidence="1">
    <location>
        <begin position="38"/>
        <end position="49"/>
    </location>
</feature>
<gene>
    <name evidence="2" type="ORF">GCM10023198_47060</name>
</gene>
<proteinExistence type="predicted"/>
<dbReference type="Proteomes" id="UP001500843">
    <property type="component" value="Unassembled WGS sequence"/>
</dbReference>
<name>A0ABP8Y1F0_9MICO</name>
<evidence type="ECO:0000313" key="2">
    <source>
        <dbReference type="EMBL" id="GAA4718058.1"/>
    </source>
</evidence>